<gene>
    <name evidence="2" type="ORF">UFOPK2786_01062</name>
</gene>
<evidence type="ECO:0000256" key="1">
    <source>
        <dbReference type="SAM" id="Phobius"/>
    </source>
</evidence>
<accession>A0A6J6TH10</accession>
<keyword evidence="1" id="KW-1133">Transmembrane helix</keyword>
<name>A0A6J6TH10_9ZZZZ</name>
<keyword evidence="1" id="KW-0812">Transmembrane</keyword>
<organism evidence="2">
    <name type="scientific">freshwater metagenome</name>
    <dbReference type="NCBI Taxonomy" id="449393"/>
    <lineage>
        <taxon>unclassified sequences</taxon>
        <taxon>metagenomes</taxon>
        <taxon>ecological metagenomes</taxon>
    </lineage>
</organism>
<feature type="transmembrane region" description="Helical" evidence="1">
    <location>
        <begin position="204"/>
        <end position="226"/>
    </location>
</feature>
<keyword evidence="1" id="KW-0472">Membrane</keyword>
<dbReference type="Pfam" id="PF14023">
    <property type="entry name" value="Bestrophin-like"/>
    <property type="match status" value="1"/>
</dbReference>
<protein>
    <submittedName>
        <fullName evidence="2">Unannotated protein</fullName>
    </submittedName>
</protein>
<reference evidence="2" key="1">
    <citation type="submission" date="2020-05" db="EMBL/GenBank/DDBJ databases">
        <authorList>
            <person name="Chiriac C."/>
            <person name="Salcher M."/>
            <person name="Ghai R."/>
            <person name="Kavagutti S V."/>
        </authorList>
    </citation>
    <scope>NUCLEOTIDE SEQUENCE</scope>
</reference>
<feature type="transmembrane region" description="Helical" evidence="1">
    <location>
        <begin position="171"/>
        <end position="192"/>
    </location>
</feature>
<sequence>MGISVTLIVVSLTALTVAIVLWTGRRDPDLRSNDNVSTAAIRLVGGAFIFVSAFSTSSVWQESTHLADAAGREFGAASSVMNNLAAQRIPEAIPVMGSLREYATIVAEEELVNAHSIAGDGANARLVSATEAVISLANADKLNSDDVKVLLDALSVMSVSRHDRLSQPYPILPLPVFVLVVGLGVLTTIVAAAYPSGPDRQTKWLQALTALAVVASLLSTVVFLLNGQSGWMREDRQRPAQVFVAEFTDPPPSSQITP</sequence>
<dbReference type="AlphaFoldDB" id="A0A6J6TH10"/>
<dbReference type="InterPro" id="IPR025333">
    <property type="entry name" value="DUF4239"/>
</dbReference>
<dbReference type="EMBL" id="CAEZYW010000161">
    <property type="protein sequence ID" value="CAB4746438.1"/>
    <property type="molecule type" value="Genomic_DNA"/>
</dbReference>
<feature type="transmembrane region" description="Helical" evidence="1">
    <location>
        <begin position="6"/>
        <end position="24"/>
    </location>
</feature>
<evidence type="ECO:0000313" key="2">
    <source>
        <dbReference type="EMBL" id="CAB4746438.1"/>
    </source>
</evidence>
<proteinExistence type="predicted"/>